<feature type="transmembrane region" description="Helical" evidence="1">
    <location>
        <begin position="50"/>
        <end position="71"/>
    </location>
</feature>
<feature type="domain" description="Nitroreductase" evidence="2">
    <location>
        <begin position="229"/>
        <end position="361"/>
    </location>
</feature>
<feature type="transmembrane region" description="Helical" evidence="1">
    <location>
        <begin position="12"/>
        <end position="38"/>
    </location>
</feature>
<dbReference type="PANTHER" id="PTHR43745">
    <property type="entry name" value="NITROREDUCTASE MJ1384-RELATED"/>
    <property type="match status" value="1"/>
</dbReference>
<keyword evidence="1" id="KW-1133">Transmembrane helix</keyword>
<dbReference type="Proteomes" id="UP000241421">
    <property type="component" value="Unassembled WGS sequence"/>
</dbReference>
<evidence type="ECO:0000256" key="1">
    <source>
        <dbReference type="SAM" id="Phobius"/>
    </source>
</evidence>
<dbReference type="SUPFAM" id="SSF55469">
    <property type="entry name" value="FMN-dependent nitroreductase-like"/>
    <property type="match status" value="2"/>
</dbReference>
<keyword evidence="1" id="KW-0472">Membrane</keyword>
<dbReference type="NCBIfam" id="TIGR03605">
    <property type="entry name" value="antibiot_sagB"/>
    <property type="match status" value="1"/>
</dbReference>
<dbReference type="InterPro" id="IPR000415">
    <property type="entry name" value="Nitroreductase-like"/>
</dbReference>
<dbReference type="InterPro" id="IPR029479">
    <property type="entry name" value="Nitroreductase"/>
</dbReference>
<comment type="caution">
    <text evidence="3">The sequence shown here is derived from an EMBL/GenBank/DDBJ whole genome shotgun (WGS) entry which is preliminary data.</text>
</comment>
<proteinExistence type="predicted"/>
<accession>A0A2U2HJ74</accession>
<dbReference type="PANTHER" id="PTHR43745:SF2">
    <property type="entry name" value="NITROREDUCTASE MJ1384-RELATED"/>
    <property type="match status" value="1"/>
</dbReference>
<reference evidence="3 4" key="1">
    <citation type="submission" date="2018-04" db="EMBL/GenBank/DDBJ databases">
        <title>Massilia violaceinigra sp. nov., a novel purple-pigmented bacterium isolated from Tianshan glacier, Xinjiang, China.</title>
        <authorList>
            <person name="Wang H."/>
        </authorList>
    </citation>
    <scope>NUCLEOTIDE SEQUENCE [LARGE SCALE GENOMIC DNA]</scope>
    <source>
        <strain evidence="3 4">B448-2</strain>
    </source>
</reference>
<name>A0A2U2HJ74_9BURK</name>
<sequence>MVTWRGRTPSRLALNVQTSLLLMVYLLTTAGLGVFWVANQQLPAFDLHYLFGYATLLLVSVHLVFNLPAAWRGLRRRTPAAAGRTDPGGMAKVGKAVAVTAVLGAAFFLGTRQAPSAPALDWNETAARGRGPETVIEQYHAFSSESRAGVFRRAPGIAWGAPPPAFKHYPNAPAVALARGVFSRAGLSAALRSPALRSPQLRVQGLRLADLGELLHLSAGVTERRGGTALRASPSSGALFPSELYVVARRVAGLPAGLYHYDAGRERLARLASLPPSIGAPQADDADAVVIVSAIFRRTGYKYRDRAYRYALADAGHLLENLRVAAHGQGVRAGLLARFDEARAAEAIGIDGVEEGVLAMVGLHAPARPGTTGNEQAAPARFVAAPPPSTSALGVTGVVHRATSLSLVPEAPLNDVIALPAPTFATREVHDTIVNRRSARRFSDAPVTPATLASMLADTAQGPALSDAIRINLVLNRVAGIAPGVYRYLPGRRALALVRAGDFARAAHSAALAQDVIGEAAVVLVLSADRALLLADGARGYRHAFLEAGMAGERWLLGAVARGLSACPVGAFYDDEAARLIGVDGAREWVLHFAALGLPAP</sequence>
<evidence type="ECO:0000259" key="2">
    <source>
        <dbReference type="Pfam" id="PF00881"/>
    </source>
</evidence>
<feature type="domain" description="Nitroreductase" evidence="2">
    <location>
        <begin position="433"/>
        <end position="594"/>
    </location>
</feature>
<protein>
    <submittedName>
        <fullName evidence="3">SagB/ThcOx family dehydrogenase</fullName>
    </submittedName>
</protein>
<evidence type="ECO:0000313" key="4">
    <source>
        <dbReference type="Proteomes" id="UP000241421"/>
    </source>
</evidence>
<dbReference type="Gene3D" id="3.40.109.10">
    <property type="entry name" value="NADH Oxidase"/>
    <property type="match status" value="2"/>
</dbReference>
<dbReference type="InterPro" id="IPR052544">
    <property type="entry name" value="Bacteriocin_Proc_Enz"/>
</dbReference>
<dbReference type="OrthoDB" id="9802775at2"/>
<gene>
    <name evidence="3" type="ORF">C7C56_015620</name>
</gene>
<dbReference type="EMBL" id="PXWF02000241">
    <property type="protein sequence ID" value="PWF46741.1"/>
    <property type="molecule type" value="Genomic_DNA"/>
</dbReference>
<dbReference type="RefSeq" id="WP_106758298.1">
    <property type="nucleotide sequence ID" value="NZ_PXWF02000241.1"/>
</dbReference>
<dbReference type="Pfam" id="PF00881">
    <property type="entry name" value="Nitroreductase"/>
    <property type="match status" value="2"/>
</dbReference>
<dbReference type="AlphaFoldDB" id="A0A2U2HJ74"/>
<dbReference type="CDD" id="cd02142">
    <property type="entry name" value="McbC_SagB-like_oxidoreductase"/>
    <property type="match status" value="2"/>
</dbReference>
<evidence type="ECO:0000313" key="3">
    <source>
        <dbReference type="EMBL" id="PWF46741.1"/>
    </source>
</evidence>
<keyword evidence="4" id="KW-1185">Reference proteome</keyword>
<keyword evidence="1" id="KW-0812">Transmembrane</keyword>
<organism evidence="3 4">
    <name type="scientific">Massilia glaciei</name>
    <dbReference type="NCBI Taxonomy" id="1524097"/>
    <lineage>
        <taxon>Bacteria</taxon>
        <taxon>Pseudomonadati</taxon>
        <taxon>Pseudomonadota</taxon>
        <taxon>Betaproteobacteria</taxon>
        <taxon>Burkholderiales</taxon>
        <taxon>Oxalobacteraceae</taxon>
        <taxon>Telluria group</taxon>
        <taxon>Massilia</taxon>
    </lineage>
</organism>
<feature type="transmembrane region" description="Helical" evidence="1">
    <location>
        <begin position="92"/>
        <end position="110"/>
    </location>
</feature>
<dbReference type="GO" id="GO:0016491">
    <property type="term" value="F:oxidoreductase activity"/>
    <property type="evidence" value="ECO:0007669"/>
    <property type="project" value="InterPro"/>
</dbReference>
<dbReference type="InterPro" id="IPR020051">
    <property type="entry name" value="SagB-type_dehydrogenase"/>
</dbReference>